<name>A0A1T5NMU8_9BACT</name>
<evidence type="ECO:0000256" key="1">
    <source>
        <dbReference type="SAM" id="MobiDB-lite"/>
    </source>
</evidence>
<dbReference type="InterPro" id="IPR027417">
    <property type="entry name" value="P-loop_NTPase"/>
</dbReference>
<dbReference type="Pfam" id="PF13481">
    <property type="entry name" value="AAA_25"/>
    <property type="match status" value="1"/>
</dbReference>
<dbReference type="Proteomes" id="UP000190166">
    <property type="component" value="Unassembled WGS sequence"/>
</dbReference>
<reference evidence="2 3" key="1">
    <citation type="submission" date="2017-02" db="EMBL/GenBank/DDBJ databases">
        <authorList>
            <person name="Peterson S.W."/>
        </authorList>
    </citation>
    <scope>NUCLEOTIDE SEQUENCE [LARGE SCALE GENOMIC DNA]</scope>
    <source>
        <strain evidence="2 3">DSM 18108</strain>
    </source>
</reference>
<sequence>MNKENQNQIIGSQSEQIPGLSTDCPIKQNEKIDLESNSENQDDSLIMELLNKEVMKGSELATFSGMSVPYLWEGLIPQYGISFLTGASDCNKSTFLRQFALSIANGDEDFLDIPLNIRYQKVILVITEDLAVNVAALMNKQLQIFPDKAILDNITFVFPASNIIKRLDELLSKEKVDCVIVDTWTDTFTGDLNASNSVRASLHPYNELVKKYGCSILALHHEKKGSEDKNPSKDNMLGSMGIQAYARVVLQMKRDNGNSQKRLLTAVKGNYIQDCFKDQSLVLEVDEQTLILTNTTDISIPGAQKSTRIYSSEEKKIITEKIQSYMEEGISQNQMVKRFETEDPEKRSPSKGTINAIVKQLKNTNSVSQSVS</sequence>
<dbReference type="SUPFAM" id="SSF52540">
    <property type="entry name" value="P-loop containing nucleoside triphosphate hydrolases"/>
    <property type="match status" value="1"/>
</dbReference>
<feature type="region of interest" description="Disordered" evidence="1">
    <location>
        <begin position="1"/>
        <end position="22"/>
    </location>
</feature>
<organism evidence="2 3">
    <name type="scientific">Chitinophaga ginsengisegetis</name>
    <dbReference type="NCBI Taxonomy" id="393003"/>
    <lineage>
        <taxon>Bacteria</taxon>
        <taxon>Pseudomonadati</taxon>
        <taxon>Bacteroidota</taxon>
        <taxon>Chitinophagia</taxon>
        <taxon>Chitinophagales</taxon>
        <taxon>Chitinophagaceae</taxon>
        <taxon>Chitinophaga</taxon>
    </lineage>
</organism>
<dbReference type="EMBL" id="FUZZ01000001">
    <property type="protein sequence ID" value="SKD01824.1"/>
    <property type="molecule type" value="Genomic_DNA"/>
</dbReference>
<keyword evidence="3" id="KW-1185">Reference proteome</keyword>
<dbReference type="STRING" id="393003.SAMN05660461_2314"/>
<proteinExistence type="predicted"/>
<dbReference type="Gene3D" id="3.40.50.300">
    <property type="entry name" value="P-loop containing nucleotide triphosphate hydrolases"/>
    <property type="match status" value="1"/>
</dbReference>
<feature type="compositionally biased region" description="Polar residues" evidence="1">
    <location>
        <begin position="1"/>
        <end position="16"/>
    </location>
</feature>
<evidence type="ECO:0000313" key="2">
    <source>
        <dbReference type="EMBL" id="SKD01824.1"/>
    </source>
</evidence>
<protein>
    <submittedName>
        <fullName evidence="2">AAA domain-containing protein</fullName>
    </submittedName>
</protein>
<evidence type="ECO:0000313" key="3">
    <source>
        <dbReference type="Proteomes" id="UP000190166"/>
    </source>
</evidence>
<dbReference type="AlphaFoldDB" id="A0A1T5NMU8"/>
<accession>A0A1T5NMU8</accession>
<gene>
    <name evidence="2" type="ORF">SAMN05660461_2314</name>
</gene>
<dbReference type="RefSeq" id="WP_079469500.1">
    <property type="nucleotide sequence ID" value="NZ_FUZZ01000001.1"/>
</dbReference>